<organism evidence="1 2">
    <name type="scientific">Saccharibacillus sacchari</name>
    <dbReference type="NCBI Taxonomy" id="456493"/>
    <lineage>
        <taxon>Bacteria</taxon>
        <taxon>Bacillati</taxon>
        <taxon>Bacillota</taxon>
        <taxon>Bacilli</taxon>
        <taxon>Bacillales</taxon>
        <taxon>Paenibacillaceae</taxon>
        <taxon>Saccharibacillus</taxon>
    </lineage>
</organism>
<sequence>MKKWMALCLAVLIALPGTFVGKAQAEENQYTSSADTQVGTYGMNADKPVIALIGDATLRFKAGTPFNDPGTTVQDAVYNDLSATATYTLAGAPVDNVDVTVPGTYTVHYNVTSPDERSADEVTRTVTVAAEGDYVDFSGISVPRAYGQAYYGDYLYVAQRDEGLSRVDLYSGKVETIVQSNQSFMAVALDSSGNLFYTIDSDRNIYKLESHDLENLPLSASEFNSRRKVHFYAANYNYIYGLAIDKQDNVYFSDYTSRGILKLPNGANTPEVVLQNFNAYFRSFTIDPSGRLYMSGNNSKIYRISAENLLSIPIEPGAVADISGNKYYFAYGMFFTPDGRFFLGSSFEQTQPVLAALNFSLNGSAKIEIEQGDSFEDPGVVIAPGEYSSLKPVVTYTLNGSSVSGIDTNVLGTYTIHYNAPSDYKADEITREVVVKAKPSKLSEVQINRPFGLAYYDGDVYYADYDRGIFKISTRTFKVTQIAKGYHIIAVALNQKGDLFYSYVDRSAVYKLDREYLADTKSFPYAENDLEDYASLYVEGSELALPNAEKISVGGLAFDRNDRLYFSVTTEIDKVRSSEMWRTPAGSGSNAELVVSSPTELYGLTISPSGNLYMNAEGFELYEIDASLLEKLPVQPESFRTMGTTNLAYGIVFLTDLTGYTSSVQPGQNLTLLNFSDKDYSVIPEPPTPPVQPVPVKELKFEPSILNLKKGEAPRTVKFSVWPADAANTEWVWTSSDPAVATVQNGVVTPVGKGTAIISVHVAAQPEIAAKLEVVVEEAVAPVQNDTPSPSNGPAVNGNTGTTASGTALNVDNGKSGKNLTSAASALLVTLPNGQIENRITFDASKMREAIALMKTTGDTTIRLSVPASNDKVSRTNVALPKTIAQELQQAGMNMELDLSDIRLSIPSASLNGIENDLYFRFVPLRTAAEQNAAAERAKQEEKVRQTLGDGVLSVVGLPMTIETNLQNRPVDLEMPVGATRGEQDSAKMKIFVEHSDGDRELITPTAVMSDGKMSLKFTVNKFSTFTIVDIDLPTSQTVKPSYIRGYKDGTFRPEQGITRAEFAALLDRLDATGGIAASQANIGYADVPSGFWAEDAIRSAQSGGLMKGRSAAKFEPSGFVTRAEFAAVLSRWQRLDGEGLSSASDIGDNWARQEIARVVASGLMQGVSSSEFAPDRNVTRAEAVTVLNRILERSAALSVGTKVWNDVPPAYWAYDEIAKASNSYTLN</sequence>
<comment type="caution">
    <text evidence="1">The sequence shown here is derived from an EMBL/GenBank/DDBJ whole genome shotgun (WGS) entry which is preliminary data.</text>
</comment>
<gene>
    <name evidence="1" type="ORF">WKI47_21180</name>
</gene>
<keyword evidence="2" id="KW-1185">Reference proteome</keyword>
<name>A0ACC6PHZ3_9BACL</name>
<reference evidence="1" key="1">
    <citation type="submission" date="2024-03" db="EMBL/GenBank/DDBJ databases">
        <title>Whole genome sequecning of epiphytes from Marcgravia umbellata leaves.</title>
        <authorList>
            <person name="Kumar G."/>
            <person name="Savka M.A."/>
        </authorList>
    </citation>
    <scope>NUCLEOTIDE SEQUENCE</scope>
    <source>
        <strain evidence="1">RIT_BL5</strain>
    </source>
</reference>
<proteinExistence type="predicted"/>
<dbReference type="Proteomes" id="UP001380953">
    <property type="component" value="Unassembled WGS sequence"/>
</dbReference>
<dbReference type="EMBL" id="JBBKAR010000053">
    <property type="protein sequence ID" value="MEJ8306427.1"/>
    <property type="molecule type" value="Genomic_DNA"/>
</dbReference>
<accession>A0ACC6PHZ3</accession>
<evidence type="ECO:0000313" key="1">
    <source>
        <dbReference type="EMBL" id="MEJ8306427.1"/>
    </source>
</evidence>
<evidence type="ECO:0000313" key="2">
    <source>
        <dbReference type="Proteomes" id="UP001380953"/>
    </source>
</evidence>
<protein>
    <submittedName>
        <fullName evidence="1">S-layer homology domain-containing protein</fullName>
    </submittedName>
</protein>